<accession>A0AAX2H082</accession>
<protein>
    <recommendedName>
        <fullName evidence="3">DUF4831 family protein</fullName>
    </recommendedName>
</protein>
<name>A0AAX2H082_9FLAO</name>
<dbReference type="RefSeq" id="WP_074860890.1">
    <property type="nucleotide sequence ID" value="NZ_CP014227.1"/>
</dbReference>
<dbReference type="AlphaFoldDB" id="A0AAX2H082"/>
<dbReference type="EMBL" id="LT906449">
    <property type="protein sequence ID" value="SNV15184.1"/>
    <property type="molecule type" value="Genomic_DNA"/>
</dbReference>
<evidence type="ECO:0008006" key="3">
    <source>
        <dbReference type="Google" id="ProtNLM"/>
    </source>
</evidence>
<evidence type="ECO:0000313" key="2">
    <source>
        <dbReference type="Proteomes" id="UP000215539"/>
    </source>
</evidence>
<proteinExistence type="predicted"/>
<reference evidence="1 2" key="1">
    <citation type="submission" date="2017-06" db="EMBL/GenBank/DDBJ databases">
        <authorList>
            <consortium name="Pathogen Informatics"/>
        </authorList>
    </citation>
    <scope>NUCLEOTIDE SEQUENCE [LARGE SCALE GENOMIC DNA]</scope>
    <source>
        <strain evidence="1 2">NCTC12947</strain>
    </source>
</reference>
<organism evidence="1 2">
    <name type="scientific">Capnocytophaga haemolytica</name>
    <dbReference type="NCBI Taxonomy" id="45243"/>
    <lineage>
        <taxon>Bacteria</taxon>
        <taxon>Pseudomonadati</taxon>
        <taxon>Bacteroidota</taxon>
        <taxon>Flavobacteriia</taxon>
        <taxon>Flavobacteriales</taxon>
        <taxon>Flavobacteriaceae</taxon>
        <taxon>Capnocytophaga</taxon>
    </lineage>
</organism>
<gene>
    <name evidence="1" type="ORF">SAMEA44541418_02014</name>
</gene>
<sequence length="485" mass="54121">MKRILTFFVAIYLVSMTWAQDISVKKGQILVDKRPIAKVEKKDKMYLFSDLSGTPLFSAIATSRTPLGNVDPSKFWLEIKGQNGVVREMEMGKVGFTLSYEKMTVEGLIKSEAGLITLDGVNAEKIASFFDHEDRSISKLIDERKEAIKAQRQKEDELAREVSLKVEKGTITAKGKAIGYITKKTINDHTAAYAVGDLNKFKIAELHFSTLQTNKPADCTFKTYDGKEFVVPDVKYSDSAFGEEIADRFVRALYFNGYTLGNMKEQVDAYTKGVNDAMAAQDKALEDKAKATSANIYDVQGYIIDPKTGEKKEGLVTIEFESIDAKLKRQPGMADATNYGGTVSIKEQEGKKATYYKANKNVIFGVGDRRFLGVKSMEDGAVSGNTNDLSFLDNRAQFFEIIYEKDGNYVLAQVLRPEVCYLKLANQEKAIYLGDKGMFGKKSPEKVKELFDKYVKCGALNFATYEVATKEGLVKVVDDYVKSCK</sequence>
<dbReference type="Proteomes" id="UP000215539">
    <property type="component" value="Chromosome 1"/>
</dbReference>
<evidence type="ECO:0000313" key="1">
    <source>
        <dbReference type="EMBL" id="SNV15184.1"/>
    </source>
</evidence>